<dbReference type="SUPFAM" id="SSF46689">
    <property type="entry name" value="Homeodomain-like"/>
    <property type="match status" value="1"/>
</dbReference>
<dbReference type="InterPro" id="IPR023772">
    <property type="entry name" value="DNA-bd_HTH_TetR-type_CS"/>
</dbReference>
<dbReference type="EMBL" id="JACHDB010000001">
    <property type="protein sequence ID" value="MBB5431511.1"/>
    <property type="molecule type" value="Genomic_DNA"/>
</dbReference>
<evidence type="ECO:0000256" key="4">
    <source>
        <dbReference type="PROSITE-ProRule" id="PRU00335"/>
    </source>
</evidence>
<proteinExistence type="predicted"/>
<dbReference type="Pfam" id="PF16859">
    <property type="entry name" value="TetR_C_11"/>
    <property type="match status" value="1"/>
</dbReference>
<protein>
    <submittedName>
        <fullName evidence="6">AcrR family transcriptional regulator</fullName>
    </submittedName>
</protein>
<dbReference type="SUPFAM" id="SSF48498">
    <property type="entry name" value="Tetracyclin repressor-like, C-terminal domain"/>
    <property type="match status" value="1"/>
</dbReference>
<dbReference type="InterPro" id="IPR011075">
    <property type="entry name" value="TetR_C"/>
</dbReference>
<dbReference type="InterPro" id="IPR001647">
    <property type="entry name" value="HTH_TetR"/>
</dbReference>
<name>A0A7W8QL63_9ACTN</name>
<dbReference type="PROSITE" id="PS01081">
    <property type="entry name" value="HTH_TETR_1"/>
    <property type="match status" value="1"/>
</dbReference>
<dbReference type="AlphaFoldDB" id="A0A7W8QL63"/>
<evidence type="ECO:0000259" key="5">
    <source>
        <dbReference type="PROSITE" id="PS50977"/>
    </source>
</evidence>
<dbReference type="GO" id="GO:0000976">
    <property type="term" value="F:transcription cis-regulatory region binding"/>
    <property type="evidence" value="ECO:0007669"/>
    <property type="project" value="TreeGrafter"/>
</dbReference>
<reference evidence="6 7" key="1">
    <citation type="submission" date="2020-08" db="EMBL/GenBank/DDBJ databases">
        <title>Sequencing the genomes of 1000 actinobacteria strains.</title>
        <authorList>
            <person name="Klenk H.-P."/>
        </authorList>
    </citation>
    <scope>NUCLEOTIDE SEQUENCE [LARGE SCALE GENOMIC DNA]</scope>
    <source>
        <strain evidence="6 7">DSM 44551</strain>
    </source>
</reference>
<dbReference type="PANTHER" id="PTHR30055:SF148">
    <property type="entry name" value="TETR-FAMILY TRANSCRIPTIONAL REGULATOR"/>
    <property type="match status" value="1"/>
</dbReference>
<dbReference type="InterPro" id="IPR050109">
    <property type="entry name" value="HTH-type_TetR-like_transc_reg"/>
</dbReference>
<feature type="domain" description="HTH tetR-type" evidence="5">
    <location>
        <begin position="20"/>
        <end position="80"/>
    </location>
</feature>
<keyword evidence="2 4" id="KW-0238">DNA-binding</keyword>
<feature type="DNA-binding region" description="H-T-H motif" evidence="4">
    <location>
        <begin position="43"/>
        <end position="62"/>
    </location>
</feature>
<comment type="caution">
    <text evidence="6">The sequence shown here is derived from an EMBL/GenBank/DDBJ whole genome shotgun (WGS) entry which is preliminary data.</text>
</comment>
<sequence>MSDAEKTPRRAPAGAAVLQEDVTRAIRAAVFAELASAGYGRLSIEAVAKRAGVGKTAVYRRWKSKLEMVIDVVSAAAEQVTPVPDTGSLDGDVRELIGAAVHALRHPLALQIVPDLLAEAARSPEIAATLEGALRRTQREIGRVVIRSAVERGELPAGTDPEFALDVILGPVYWRLAVIRDELRPDHLDLLARGAVAALAQAGPAGRD</sequence>
<dbReference type="RefSeq" id="WP_184391213.1">
    <property type="nucleotide sequence ID" value="NZ_BAAAJD010000087.1"/>
</dbReference>
<keyword evidence="7" id="KW-1185">Reference proteome</keyword>
<dbReference type="Pfam" id="PF00440">
    <property type="entry name" value="TetR_N"/>
    <property type="match status" value="1"/>
</dbReference>
<dbReference type="InterPro" id="IPR036271">
    <property type="entry name" value="Tet_transcr_reg_TetR-rel_C_sf"/>
</dbReference>
<dbReference type="PANTHER" id="PTHR30055">
    <property type="entry name" value="HTH-TYPE TRANSCRIPTIONAL REGULATOR RUTR"/>
    <property type="match status" value="1"/>
</dbReference>
<organism evidence="6 7">
    <name type="scientific">Nocardiopsis composta</name>
    <dbReference type="NCBI Taxonomy" id="157465"/>
    <lineage>
        <taxon>Bacteria</taxon>
        <taxon>Bacillati</taxon>
        <taxon>Actinomycetota</taxon>
        <taxon>Actinomycetes</taxon>
        <taxon>Streptosporangiales</taxon>
        <taxon>Nocardiopsidaceae</taxon>
        <taxon>Nocardiopsis</taxon>
    </lineage>
</organism>
<dbReference type="Gene3D" id="1.10.10.60">
    <property type="entry name" value="Homeodomain-like"/>
    <property type="match status" value="1"/>
</dbReference>
<dbReference type="PROSITE" id="PS50977">
    <property type="entry name" value="HTH_TETR_2"/>
    <property type="match status" value="1"/>
</dbReference>
<evidence type="ECO:0000313" key="6">
    <source>
        <dbReference type="EMBL" id="MBB5431511.1"/>
    </source>
</evidence>
<evidence type="ECO:0000256" key="3">
    <source>
        <dbReference type="ARBA" id="ARBA00023163"/>
    </source>
</evidence>
<keyword evidence="1" id="KW-0805">Transcription regulation</keyword>
<evidence type="ECO:0000256" key="2">
    <source>
        <dbReference type="ARBA" id="ARBA00023125"/>
    </source>
</evidence>
<dbReference type="Gene3D" id="1.10.357.10">
    <property type="entry name" value="Tetracycline Repressor, domain 2"/>
    <property type="match status" value="1"/>
</dbReference>
<evidence type="ECO:0000256" key="1">
    <source>
        <dbReference type="ARBA" id="ARBA00023015"/>
    </source>
</evidence>
<dbReference type="InterPro" id="IPR009057">
    <property type="entry name" value="Homeodomain-like_sf"/>
</dbReference>
<gene>
    <name evidence="6" type="ORF">HDA36_001595</name>
</gene>
<dbReference type="GO" id="GO:0003700">
    <property type="term" value="F:DNA-binding transcription factor activity"/>
    <property type="evidence" value="ECO:0007669"/>
    <property type="project" value="TreeGrafter"/>
</dbReference>
<evidence type="ECO:0000313" key="7">
    <source>
        <dbReference type="Proteomes" id="UP000572635"/>
    </source>
</evidence>
<accession>A0A7W8QL63</accession>
<dbReference type="Proteomes" id="UP000572635">
    <property type="component" value="Unassembled WGS sequence"/>
</dbReference>
<keyword evidence="3" id="KW-0804">Transcription</keyword>